<name>A0ABM1T1G4_LIMPO</name>
<organism evidence="5 6">
    <name type="scientific">Limulus polyphemus</name>
    <name type="common">Atlantic horseshoe crab</name>
    <dbReference type="NCBI Taxonomy" id="6850"/>
    <lineage>
        <taxon>Eukaryota</taxon>
        <taxon>Metazoa</taxon>
        <taxon>Ecdysozoa</taxon>
        <taxon>Arthropoda</taxon>
        <taxon>Chelicerata</taxon>
        <taxon>Merostomata</taxon>
        <taxon>Xiphosura</taxon>
        <taxon>Limulidae</taxon>
        <taxon>Limulus</taxon>
    </lineage>
</organism>
<dbReference type="PROSITE" id="PS50238">
    <property type="entry name" value="RHOGAP"/>
    <property type="match status" value="1"/>
</dbReference>
<feature type="compositionally biased region" description="Basic and acidic residues" evidence="3">
    <location>
        <begin position="507"/>
        <end position="527"/>
    </location>
</feature>
<reference evidence="6" key="1">
    <citation type="submission" date="2025-08" db="UniProtKB">
        <authorList>
            <consortium name="RefSeq"/>
        </authorList>
    </citation>
    <scope>IDENTIFICATION</scope>
    <source>
        <tissue evidence="6">Muscle</tissue>
    </source>
</reference>
<evidence type="ECO:0000256" key="1">
    <source>
        <dbReference type="ARBA" id="ARBA00007549"/>
    </source>
</evidence>
<dbReference type="GeneID" id="106466056"/>
<keyword evidence="2" id="KW-0175">Coiled coil</keyword>
<dbReference type="SUPFAM" id="SSF48350">
    <property type="entry name" value="GTPase activation domain, GAP"/>
    <property type="match status" value="1"/>
</dbReference>
<dbReference type="InterPro" id="IPR000198">
    <property type="entry name" value="RhoGAP_dom"/>
</dbReference>
<dbReference type="PANTHER" id="PTHR15904">
    <property type="entry name" value="FAM13"/>
    <property type="match status" value="1"/>
</dbReference>
<feature type="region of interest" description="Disordered" evidence="3">
    <location>
        <begin position="483"/>
        <end position="550"/>
    </location>
</feature>
<feature type="region of interest" description="Disordered" evidence="3">
    <location>
        <begin position="645"/>
        <end position="665"/>
    </location>
</feature>
<sequence>MRRPVICVSADIVNMNTPNQQNHEASSESRMDRLRKLLSSPLSRRKSTSCPAKTFGVPLEALVEKNSPQGSVPFVVNRLCRFIVENGLKQEGLFRIGGNARLIDKLKTAIDQTGDAQLETEGDVPSAASLLKLFLRELPEPVVPASLCPEFLNAVRNCGDQREECAMILKCLVEKMPFENFNLLKYLSQFLKEVANHEEQNRMGPLALGIVFGPNIFRFSDDMKGLKDQSVTNQVIGYFITDYYAIFEGDSELYLTKNSAVRQEKEPLTIERKPSKLSVPIDSEKPKRIATAPTSVSQSLAFEPLSIVIPPLEKYVIQEKQVPALIVDRVVEQTINQRINKHLFGEHMKDPYSVHLSHKRKRKERRLSEEEPKSSRSNSEERLLDWGPVTEDVTSIRRCSSHEEITPKESIENVQDNADQKQVLNIESREKQFVDLSPHPPQAKRRDVNGSKNLELPVKIENQNPQPSQHQEFNDVHEARRSAERLTPFHRSPIGKIRRSPSRTLHRSLDLDSKGQTSSEEKERKYSIPDGVNLPLDGDGSFSHTDSEPCKENVHLTEGISREQDETHKLSKVCTIHNMPGNQFSDGQVRSTFVDHLDFRSHDELHNSHHSHHHNSKGYNSHYTEECLSHPMLELHPMENFLIGRGENEQKNGSPGENNSSKDDSSVVAFTSLYEGADGTEPVLSEHRYSWPLVRPGREDDTALSPSFHYLRKSNSLHLDPSLPPSPPVEQDIFHKSPHKRSEETVTAKQVNKKIHMLKKKIRKFEETFESEHGFRPSHAEKMNYPEIKKLLQELSEARRDLKYLKKNSVQIVEKELQTFRENLKLLKEEPDYTEKEISECDNNLNKPTVEESLDVALKSLSDKRRLAQRPDDIEKMTKEQIMDEKVAIQKALLRFESIHGRPTPISDRELVRPLYDRYRTMKRLVTRYNLVGGIGGKGKDSGSELQPILEHVAMDFISPQPREEGMQEEGQDAVLSTEKLVLPADSAVKLQSVNEVPINIDPVNEQDIIAQSKSDVPPKYDSSNLHELPLAELLYQQHQARTEKRRLRRVLRGFEDDFQKQTGRKVQKEDRNTMESVYGEYKHLKARLRLLEALVSKHEHHRMM</sequence>
<dbReference type="Pfam" id="PF00620">
    <property type="entry name" value="RhoGAP"/>
    <property type="match status" value="1"/>
</dbReference>
<comment type="similarity">
    <text evidence="1">Belongs to the FAM13 family.</text>
</comment>
<gene>
    <name evidence="6" type="primary">LOC106466056</name>
</gene>
<feature type="region of interest" description="Disordered" evidence="3">
    <location>
        <begin position="350"/>
        <end position="387"/>
    </location>
</feature>
<feature type="region of interest" description="Disordered" evidence="3">
    <location>
        <begin position="431"/>
        <end position="450"/>
    </location>
</feature>
<evidence type="ECO:0000256" key="2">
    <source>
        <dbReference type="SAM" id="Coils"/>
    </source>
</evidence>
<dbReference type="InterPro" id="IPR008936">
    <property type="entry name" value="Rho_GTPase_activation_prot"/>
</dbReference>
<evidence type="ECO:0000313" key="5">
    <source>
        <dbReference type="Proteomes" id="UP000694941"/>
    </source>
</evidence>
<dbReference type="SMART" id="SM00324">
    <property type="entry name" value="RhoGAP"/>
    <property type="match status" value="1"/>
</dbReference>
<feature type="domain" description="Rho-GAP" evidence="4">
    <location>
        <begin position="57"/>
        <end position="247"/>
    </location>
</feature>
<dbReference type="RefSeq" id="XP_022249720.1">
    <property type="nucleotide sequence ID" value="XM_022394012.1"/>
</dbReference>
<feature type="compositionally biased region" description="Basic residues" evidence="3">
    <location>
        <begin position="496"/>
        <end position="506"/>
    </location>
</feature>
<keyword evidence="5" id="KW-1185">Reference proteome</keyword>
<proteinExistence type="inferred from homology"/>
<protein>
    <submittedName>
        <fullName evidence="6">LOW QUALITY PROTEIN: protein FAM13A-like</fullName>
    </submittedName>
</protein>
<dbReference type="PANTHER" id="PTHR15904:SF17">
    <property type="entry name" value="RHO-GAP DOMAIN-CONTAINING PROTEIN"/>
    <property type="match status" value="1"/>
</dbReference>
<dbReference type="Pfam" id="PF26116">
    <property type="entry name" value="FAM13A"/>
    <property type="match status" value="1"/>
</dbReference>
<evidence type="ECO:0000259" key="4">
    <source>
        <dbReference type="PROSITE" id="PS50238"/>
    </source>
</evidence>
<dbReference type="InterPro" id="IPR039102">
    <property type="entry name" value="FAM13"/>
</dbReference>
<dbReference type="Proteomes" id="UP000694941">
    <property type="component" value="Unplaced"/>
</dbReference>
<evidence type="ECO:0000256" key="3">
    <source>
        <dbReference type="SAM" id="MobiDB-lite"/>
    </source>
</evidence>
<feature type="compositionally biased region" description="Basic and acidic residues" evidence="3">
    <location>
        <begin position="366"/>
        <end position="384"/>
    </location>
</feature>
<feature type="compositionally biased region" description="Basic residues" evidence="3">
    <location>
        <begin position="356"/>
        <end position="365"/>
    </location>
</feature>
<feature type="coiled-coil region" evidence="2">
    <location>
        <begin position="748"/>
        <end position="830"/>
    </location>
</feature>
<evidence type="ECO:0000313" key="6">
    <source>
        <dbReference type="RefSeq" id="XP_022249720.1"/>
    </source>
</evidence>
<dbReference type="InterPro" id="IPR059029">
    <property type="entry name" value="FAM13A_dom"/>
</dbReference>
<accession>A0ABM1T1G4</accession>
<dbReference type="Gene3D" id="1.10.555.10">
    <property type="entry name" value="Rho GTPase activation protein"/>
    <property type="match status" value="1"/>
</dbReference>